<dbReference type="AlphaFoldDB" id="A0A0F9G4Y0"/>
<dbReference type="InterPro" id="IPR027417">
    <property type="entry name" value="P-loop_NTPase"/>
</dbReference>
<dbReference type="EMBL" id="LAZR01021384">
    <property type="protein sequence ID" value="KKL85511.1"/>
    <property type="molecule type" value="Genomic_DNA"/>
</dbReference>
<evidence type="ECO:0000313" key="1">
    <source>
        <dbReference type="EMBL" id="KKL85511.1"/>
    </source>
</evidence>
<protein>
    <recommendedName>
        <fullName evidence="2">Zeta toxin domain-containing protein</fullName>
    </recommendedName>
</protein>
<sequence>EFENITLIKNEGPFAGTCYILIAPSGAGKSTFTKELDAEHFSWDALRLEWYTPQEARYHAAYEEMDRYHAAYEASTKDKDFNQKAARRFIDLITTGRDVVVDNINVSTKRRAFFITEAHKRGYKVVGVLFPIDKATLLMRQQARQDKNIPEKAVLNHYRSLTLPHLDDFDEVWVLDSNLPK</sequence>
<comment type="caution">
    <text evidence="1">The sequence shown here is derived from an EMBL/GenBank/DDBJ whole genome shotgun (WGS) entry which is preliminary data.</text>
</comment>
<proteinExistence type="predicted"/>
<organism evidence="1">
    <name type="scientific">marine sediment metagenome</name>
    <dbReference type="NCBI Taxonomy" id="412755"/>
    <lineage>
        <taxon>unclassified sequences</taxon>
        <taxon>metagenomes</taxon>
        <taxon>ecological metagenomes</taxon>
    </lineage>
</organism>
<reference evidence="1" key="1">
    <citation type="journal article" date="2015" name="Nature">
        <title>Complex archaea that bridge the gap between prokaryotes and eukaryotes.</title>
        <authorList>
            <person name="Spang A."/>
            <person name="Saw J.H."/>
            <person name="Jorgensen S.L."/>
            <person name="Zaremba-Niedzwiedzka K."/>
            <person name="Martijn J."/>
            <person name="Lind A.E."/>
            <person name="van Eijk R."/>
            <person name="Schleper C."/>
            <person name="Guy L."/>
            <person name="Ettema T.J."/>
        </authorList>
    </citation>
    <scope>NUCLEOTIDE SEQUENCE</scope>
</reference>
<accession>A0A0F9G4Y0</accession>
<evidence type="ECO:0008006" key="2">
    <source>
        <dbReference type="Google" id="ProtNLM"/>
    </source>
</evidence>
<name>A0A0F9G4Y0_9ZZZZ</name>
<dbReference type="Gene3D" id="3.40.50.300">
    <property type="entry name" value="P-loop containing nucleotide triphosphate hydrolases"/>
    <property type="match status" value="1"/>
</dbReference>
<dbReference type="Pfam" id="PF13671">
    <property type="entry name" value="AAA_33"/>
    <property type="match status" value="1"/>
</dbReference>
<dbReference type="SUPFAM" id="SSF52540">
    <property type="entry name" value="P-loop containing nucleoside triphosphate hydrolases"/>
    <property type="match status" value="1"/>
</dbReference>
<gene>
    <name evidence="1" type="ORF">LCGC14_1953970</name>
</gene>
<feature type="non-terminal residue" evidence="1">
    <location>
        <position position="1"/>
    </location>
</feature>